<name>A0A1V4ETK0_9BACL</name>
<evidence type="ECO:0000313" key="1">
    <source>
        <dbReference type="EMBL" id="OPG16170.1"/>
    </source>
</evidence>
<dbReference type="EMBL" id="MWPS01000021">
    <property type="protein sequence ID" value="OPG16170.1"/>
    <property type="molecule type" value="Genomic_DNA"/>
</dbReference>
<sequence length="70" mass="8305">MRRPNRDDSVRLGSVRKNAKKKALRTALNRLLTRIQKRPIIAYGWVQKKIRTFITIAQKKRGFKRPSLFL</sequence>
<evidence type="ECO:0000313" key="2">
    <source>
        <dbReference type="Proteomes" id="UP000190229"/>
    </source>
</evidence>
<accession>A0A1V4ETK0</accession>
<gene>
    <name evidence="1" type="ORF">B2M26_07595</name>
</gene>
<dbReference type="AlphaFoldDB" id="A0A1V4ETK0"/>
<comment type="caution">
    <text evidence="1">The sequence shown here is derived from an EMBL/GenBank/DDBJ whole genome shotgun (WGS) entry which is preliminary data.</text>
</comment>
<keyword evidence="2" id="KW-1185">Reference proteome</keyword>
<proteinExistence type="predicted"/>
<protein>
    <submittedName>
        <fullName evidence="1">Uncharacterized protein</fullName>
    </submittedName>
</protein>
<organism evidence="1 2">
    <name type="scientific">Ferroacidibacillus organovorans</name>
    <dbReference type="NCBI Taxonomy" id="1765683"/>
    <lineage>
        <taxon>Bacteria</taxon>
        <taxon>Bacillati</taxon>
        <taxon>Bacillota</taxon>
        <taxon>Bacilli</taxon>
        <taxon>Bacillales</taxon>
        <taxon>Alicyclobacillaceae</taxon>
        <taxon>Ferroacidibacillus</taxon>
    </lineage>
</organism>
<dbReference type="Proteomes" id="UP000190229">
    <property type="component" value="Unassembled WGS sequence"/>
</dbReference>
<reference evidence="1 2" key="1">
    <citation type="submission" date="2017-02" db="EMBL/GenBank/DDBJ databases">
        <title>Draft genome of Acidibacillus ferrooxidans Huett2.</title>
        <authorList>
            <person name="Schopf S."/>
        </authorList>
    </citation>
    <scope>NUCLEOTIDE SEQUENCE [LARGE SCALE GENOMIC DNA]</scope>
    <source>
        <strain evidence="1 2">Huett2</strain>
    </source>
</reference>